<gene>
    <name evidence="2" type="ORF">FHX52_1284</name>
</gene>
<evidence type="ECO:0000313" key="2">
    <source>
        <dbReference type="EMBL" id="TQN48159.1"/>
    </source>
</evidence>
<feature type="compositionally biased region" description="Basic and acidic residues" evidence="1">
    <location>
        <begin position="53"/>
        <end position="68"/>
    </location>
</feature>
<organism evidence="2 3">
    <name type="scientific">Humibacillus xanthopallidus</name>
    <dbReference type="NCBI Taxonomy" id="412689"/>
    <lineage>
        <taxon>Bacteria</taxon>
        <taxon>Bacillati</taxon>
        <taxon>Actinomycetota</taxon>
        <taxon>Actinomycetes</taxon>
        <taxon>Micrococcales</taxon>
        <taxon>Intrasporangiaceae</taxon>
        <taxon>Humibacillus</taxon>
    </lineage>
</organism>
<evidence type="ECO:0000256" key="1">
    <source>
        <dbReference type="SAM" id="MobiDB-lite"/>
    </source>
</evidence>
<sequence length="635" mass="66174">MPYTESSTVATRGFPDAARLIWDDSPEAMRRSAGPLLKRLESLLRTGSGTTRPECDRAEQRPADEARADRARAAEVVGDLARAGESVLAQIEGLEAAKARVEADLLAAYAALHTIASQQLEALPAGSASRSGASGGRVATARIVGEEIALATGVGVGEVARRLALATAPRRHARLLTALRAGTTSLHRALQVASETADLCDADVAVVEEAVLAPSRDGRVCSQRTFATRLRRVVASVDCRGAEERRGRARTRRGVFARPTGDGMGCLTLVTGADAIAAIMDRLDGGARTARADGDPRTLDQLRCDLATEALLESHRDATLCGGSTTGGRAPACSSTTTDSDAHDSTVGAASGCPSAGAGTGADDSPRPGTMPSPSTAAAPSARAAGGRGSCLSPDEPPDPSDPARLTESPGPPDPSDPPRPTESPGPPDPSDPPRPTDSLRPPDLSGPTDSSPLPCTGHPAAMVWIVVPFEVAVGASDAACELPAHGWVTAAHAREIITRPGSVWRTLPVDVRSGQALSRPTRGYRPSADMVEHVEAVDGTCRAPGCEVPAIRCDLDHEVPWPTGPTTVDNLHAKHRFHHNLKTARTWSSVSTGDRGLEWTTLTGRTYATHPKDWRAGVGQPVANFTAADEPPPF</sequence>
<proteinExistence type="predicted"/>
<dbReference type="InterPro" id="IPR003615">
    <property type="entry name" value="HNH_nuc"/>
</dbReference>
<protein>
    <recommendedName>
        <fullName evidence="4">HNH endonuclease</fullName>
    </recommendedName>
</protein>
<comment type="caution">
    <text evidence="2">The sequence shown here is derived from an EMBL/GenBank/DDBJ whole genome shotgun (WGS) entry which is preliminary data.</text>
</comment>
<feature type="region of interest" description="Disordered" evidence="1">
    <location>
        <begin position="319"/>
        <end position="456"/>
    </location>
</feature>
<dbReference type="Proteomes" id="UP000320085">
    <property type="component" value="Unassembled WGS sequence"/>
</dbReference>
<feature type="compositionally biased region" description="Low complexity" evidence="1">
    <location>
        <begin position="334"/>
        <end position="357"/>
    </location>
</feature>
<feature type="compositionally biased region" description="Low complexity" evidence="1">
    <location>
        <begin position="368"/>
        <end position="385"/>
    </location>
</feature>
<dbReference type="RefSeq" id="WP_246069637.1">
    <property type="nucleotide sequence ID" value="NZ_BAAAQC010000018.1"/>
</dbReference>
<name>A0A543PVR2_9MICO</name>
<dbReference type="AlphaFoldDB" id="A0A543PVR2"/>
<reference evidence="2 3" key="1">
    <citation type="submission" date="2019-06" db="EMBL/GenBank/DDBJ databases">
        <title>Sequencing the genomes of 1000 actinobacteria strains.</title>
        <authorList>
            <person name="Klenk H.-P."/>
        </authorList>
    </citation>
    <scope>NUCLEOTIDE SEQUENCE [LARGE SCALE GENOMIC DNA]</scope>
    <source>
        <strain evidence="2 3">DSM 21776</strain>
    </source>
</reference>
<evidence type="ECO:0008006" key="4">
    <source>
        <dbReference type="Google" id="ProtNLM"/>
    </source>
</evidence>
<feature type="compositionally biased region" description="Pro residues" evidence="1">
    <location>
        <begin position="410"/>
        <end position="436"/>
    </location>
</feature>
<evidence type="ECO:0000313" key="3">
    <source>
        <dbReference type="Proteomes" id="UP000320085"/>
    </source>
</evidence>
<dbReference type="EMBL" id="VFQF01000001">
    <property type="protein sequence ID" value="TQN48159.1"/>
    <property type="molecule type" value="Genomic_DNA"/>
</dbReference>
<dbReference type="CDD" id="cd00085">
    <property type="entry name" value="HNHc"/>
    <property type="match status" value="1"/>
</dbReference>
<feature type="region of interest" description="Disordered" evidence="1">
    <location>
        <begin position="44"/>
        <end position="68"/>
    </location>
</feature>
<accession>A0A543PVR2</accession>